<proteinExistence type="predicted"/>
<evidence type="ECO:0000313" key="2">
    <source>
        <dbReference type="Proteomes" id="UP000522864"/>
    </source>
</evidence>
<accession>A0A7Y8BUF0</accession>
<reference evidence="1 2" key="1">
    <citation type="submission" date="2020-04" db="EMBL/GenBank/DDBJ databases">
        <title>Molecular characterization of pseudomonads from Agaricus bisporus reveal novel blotch 2 pathogens in Western Europe.</title>
        <authorList>
            <person name="Taparia T."/>
            <person name="Krijger M."/>
            <person name="Haynes E."/>
            <person name="Elpinstone J.G."/>
            <person name="Noble R."/>
            <person name="Van Der Wolf J."/>
        </authorList>
    </citation>
    <scope>NUCLEOTIDE SEQUENCE [LARGE SCALE GENOMIC DNA]</scope>
    <source>
        <strain evidence="1 2">G9001</strain>
    </source>
</reference>
<dbReference type="Proteomes" id="UP000522864">
    <property type="component" value="Unassembled WGS sequence"/>
</dbReference>
<sequence>MSVETNGANDWMFSPFENKLPWIVSERGQPAATNPNFSSTNATFDFVGWSAKVTKVSENLQRDLMEIQALLDVVLNYRPAQHRGLIDDQDLSHFEFGKPEDGLDEVQPQHRGFIGEESPGRDAFDRLEADSGQGESNFSAFNEYEFVFNQPDAYSDFADSYYDGPVDKGPLPDILDMAA</sequence>
<comment type="caution">
    <text evidence="1">The sequence shown here is derived from an EMBL/GenBank/DDBJ whole genome shotgun (WGS) entry which is preliminary data.</text>
</comment>
<gene>
    <name evidence="1" type="ORF">HX830_29050</name>
</gene>
<evidence type="ECO:0000313" key="1">
    <source>
        <dbReference type="EMBL" id="NWB88920.1"/>
    </source>
</evidence>
<protein>
    <submittedName>
        <fullName evidence="1">Uncharacterized protein</fullName>
    </submittedName>
</protein>
<dbReference type="RefSeq" id="WP_103498472.1">
    <property type="nucleotide sequence ID" value="NZ_JACAQA010000036.1"/>
</dbReference>
<dbReference type="AlphaFoldDB" id="A0A7Y8BUF0"/>
<dbReference type="EMBL" id="JACAQA010000036">
    <property type="protein sequence ID" value="NWB88920.1"/>
    <property type="molecule type" value="Genomic_DNA"/>
</dbReference>
<organism evidence="1 2">
    <name type="scientific">Pseudomonas gingeri</name>
    <dbReference type="NCBI Taxonomy" id="117681"/>
    <lineage>
        <taxon>Bacteria</taxon>
        <taxon>Pseudomonadati</taxon>
        <taxon>Pseudomonadota</taxon>
        <taxon>Gammaproteobacteria</taxon>
        <taxon>Pseudomonadales</taxon>
        <taxon>Pseudomonadaceae</taxon>
        <taxon>Pseudomonas</taxon>
    </lineage>
</organism>
<name>A0A7Y8BUF0_9PSED</name>